<dbReference type="AlphaFoldDB" id="A0AAW5DY57"/>
<dbReference type="EMBL" id="JAKTTI010000007">
    <property type="protein sequence ID" value="MCH1625018.1"/>
    <property type="molecule type" value="Genomic_DNA"/>
</dbReference>
<gene>
    <name evidence="2" type="ORF">MJG50_06730</name>
</gene>
<accession>A0AAW5DY57</accession>
<dbReference type="RefSeq" id="WP_240253928.1">
    <property type="nucleotide sequence ID" value="NZ_JAKTTI010000007.1"/>
</dbReference>
<evidence type="ECO:0008006" key="4">
    <source>
        <dbReference type="Google" id="ProtNLM"/>
    </source>
</evidence>
<feature type="transmembrane region" description="Helical" evidence="1">
    <location>
        <begin position="32"/>
        <end position="49"/>
    </location>
</feature>
<keyword evidence="1" id="KW-0472">Membrane</keyword>
<protein>
    <recommendedName>
        <fullName evidence="4">DUF3899 domain-containing protein</fullName>
    </recommendedName>
</protein>
<evidence type="ECO:0000313" key="2">
    <source>
        <dbReference type="EMBL" id="MCH1625018.1"/>
    </source>
</evidence>
<keyword evidence="1" id="KW-1133">Transmembrane helix</keyword>
<sequence length="103" mass="11552">MLRFFGFSLLVLLIELGILFGVAFYFDYHLLSTMFFGSVIFTFIAYLLGSSGDALSKNSEVAVFHALAGRHQPKHEKAVVRLGPFLVGSIFCFIVYLGMQFLM</sequence>
<organism evidence="2 3">
    <name type="scientific">Fredinandcohnia quinoae</name>
    <dbReference type="NCBI Taxonomy" id="2918902"/>
    <lineage>
        <taxon>Bacteria</taxon>
        <taxon>Bacillati</taxon>
        <taxon>Bacillota</taxon>
        <taxon>Bacilli</taxon>
        <taxon>Bacillales</taxon>
        <taxon>Bacillaceae</taxon>
        <taxon>Fredinandcohnia</taxon>
    </lineage>
</organism>
<comment type="caution">
    <text evidence="2">The sequence shown here is derived from an EMBL/GenBank/DDBJ whole genome shotgun (WGS) entry which is preliminary data.</text>
</comment>
<proteinExistence type="predicted"/>
<dbReference type="Proteomes" id="UP001431131">
    <property type="component" value="Unassembled WGS sequence"/>
</dbReference>
<keyword evidence="1" id="KW-0812">Transmembrane</keyword>
<name>A0AAW5DY57_9BACI</name>
<feature type="transmembrane region" description="Helical" evidence="1">
    <location>
        <begin position="7"/>
        <end position="26"/>
    </location>
</feature>
<feature type="transmembrane region" description="Helical" evidence="1">
    <location>
        <begin position="78"/>
        <end position="99"/>
    </location>
</feature>
<keyword evidence="3" id="KW-1185">Reference proteome</keyword>
<evidence type="ECO:0000256" key="1">
    <source>
        <dbReference type="SAM" id="Phobius"/>
    </source>
</evidence>
<reference evidence="2" key="1">
    <citation type="submission" date="2022-02" db="EMBL/GenBank/DDBJ databases">
        <title>Fredinandcohnia quinoae sp. nov. isolated from Chenopodium quinoa seeds.</title>
        <authorList>
            <person name="Saati-Santamaria Z."/>
            <person name="Flores-Felix J.D."/>
            <person name="Igual J.M."/>
            <person name="Velazquez E."/>
            <person name="Garcia-Fraile P."/>
            <person name="Martinez-Molina E."/>
        </authorList>
    </citation>
    <scope>NUCLEOTIDE SEQUENCE</scope>
    <source>
        <strain evidence="2">SECRCQ15</strain>
    </source>
</reference>
<evidence type="ECO:0000313" key="3">
    <source>
        <dbReference type="Proteomes" id="UP001431131"/>
    </source>
</evidence>